<evidence type="ECO:0000313" key="7">
    <source>
        <dbReference type="Proteomes" id="UP000323000"/>
    </source>
</evidence>
<name>A0A5C7HCV0_9ROSI</name>
<evidence type="ECO:0000256" key="4">
    <source>
        <dbReference type="SAM" id="MobiDB-lite"/>
    </source>
</evidence>
<keyword evidence="1" id="KW-0346">Stress response</keyword>
<dbReference type="InterPro" id="IPR008978">
    <property type="entry name" value="HSP20-like_chaperone"/>
</dbReference>
<protein>
    <recommendedName>
        <fullName evidence="5">SHSP domain-containing protein</fullName>
    </recommendedName>
</protein>
<evidence type="ECO:0000259" key="5">
    <source>
        <dbReference type="PROSITE" id="PS01031"/>
    </source>
</evidence>
<feature type="compositionally biased region" description="Basic and acidic residues" evidence="4">
    <location>
        <begin position="161"/>
        <end position="172"/>
    </location>
</feature>
<dbReference type="Pfam" id="PF00011">
    <property type="entry name" value="HSP20"/>
    <property type="match status" value="1"/>
</dbReference>
<reference evidence="7" key="1">
    <citation type="journal article" date="2019" name="Gigascience">
        <title>De novo genome assembly of the endangered Acer yangbiense, a plant species with extremely small populations endemic to Yunnan Province, China.</title>
        <authorList>
            <person name="Yang J."/>
            <person name="Wariss H.M."/>
            <person name="Tao L."/>
            <person name="Zhang R."/>
            <person name="Yun Q."/>
            <person name="Hollingsworth P."/>
            <person name="Dao Z."/>
            <person name="Luo G."/>
            <person name="Guo H."/>
            <person name="Ma Y."/>
            <person name="Sun W."/>
        </authorList>
    </citation>
    <scope>NUCLEOTIDE SEQUENCE [LARGE SCALE GENOMIC DNA]</scope>
    <source>
        <strain evidence="7">cv. Malutang</strain>
    </source>
</reference>
<evidence type="ECO:0000313" key="6">
    <source>
        <dbReference type="EMBL" id="TXG54781.1"/>
    </source>
</evidence>
<dbReference type="InterPro" id="IPR044587">
    <property type="entry name" value="HSP21-like"/>
</dbReference>
<dbReference type="OrthoDB" id="1431247at2759"/>
<accession>A0A5C7HCV0</accession>
<keyword evidence="7" id="KW-1185">Reference proteome</keyword>
<dbReference type="AlphaFoldDB" id="A0A5C7HCV0"/>
<dbReference type="Proteomes" id="UP000323000">
    <property type="component" value="Chromosome 9"/>
</dbReference>
<dbReference type="CDD" id="cd06464">
    <property type="entry name" value="ACD_sHsps-like"/>
    <property type="match status" value="1"/>
</dbReference>
<comment type="caution">
    <text evidence="6">The sequence shown here is derived from an EMBL/GenBank/DDBJ whole genome shotgun (WGS) entry which is preliminary data.</text>
</comment>
<comment type="similarity">
    <text evidence="2 3">Belongs to the small heat shock protein (HSP20) family.</text>
</comment>
<feature type="domain" description="SHSP" evidence="5">
    <location>
        <begin position="110"/>
        <end position="230"/>
    </location>
</feature>
<proteinExistence type="inferred from homology"/>
<dbReference type="PANTHER" id="PTHR46733:SF2">
    <property type="entry name" value="25.3 KDA HEAT SHOCK PROTEIN, CHLOROPLASTIC-LIKE"/>
    <property type="match status" value="1"/>
</dbReference>
<dbReference type="SUPFAM" id="SSF49764">
    <property type="entry name" value="HSP20-like chaperones"/>
    <property type="match status" value="1"/>
</dbReference>
<dbReference type="GO" id="GO:0009408">
    <property type="term" value="P:response to heat"/>
    <property type="evidence" value="ECO:0007669"/>
    <property type="project" value="InterPro"/>
</dbReference>
<dbReference type="InterPro" id="IPR002068">
    <property type="entry name" value="A-crystallin/Hsp20_dom"/>
</dbReference>
<dbReference type="PANTHER" id="PTHR46733">
    <property type="entry name" value="26.5 KDA HEAT SHOCK PROTEIN, MITOCHONDRIAL"/>
    <property type="match status" value="1"/>
</dbReference>
<dbReference type="Gene3D" id="2.60.40.790">
    <property type="match status" value="1"/>
</dbReference>
<dbReference type="EMBL" id="VAHF01000009">
    <property type="protein sequence ID" value="TXG54781.1"/>
    <property type="molecule type" value="Genomic_DNA"/>
</dbReference>
<organism evidence="6 7">
    <name type="scientific">Acer yangbiense</name>
    <dbReference type="NCBI Taxonomy" id="1000413"/>
    <lineage>
        <taxon>Eukaryota</taxon>
        <taxon>Viridiplantae</taxon>
        <taxon>Streptophyta</taxon>
        <taxon>Embryophyta</taxon>
        <taxon>Tracheophyta</taxon>
        <taxon>Spermatophyta</taxon>
        <taxon>Magnoliopsida</taxon>
        <taxon>eudicotyledons</taxon>
        <taxon>Gunneridae</taxon>
        <taxon>Pentapetalae</taxon>
        <taxon>rosids</taxon>
        <taxon>malvids</taxon>
        <taxon>Sapindales</taxon>
        <taxon>Sapindaceae</taxon>
        <taxon>Hippocastanoideae</taxon>
        <taxon>Acereae</taxon>
        <taxon>Acer</taxon>
    </lineage>
</organism>
<gene>
    <name evidence="6" type="ORF">EZV62_020037</name>
</gene>
<sequence length="230" mass="26385">MASQVCIYTPCASGRVARFSSYKKTPLLRTVKAVAEKKDNLDHLQRAAIQYQPQQKKKAAQVSSPGTWERFPSARTVQQMMETMEGIMEDPLAYTGNWPSVPERARDGYNRYNRGRKPWAIKERENEYKIRFDMPGMTKNDVKVWIEEKNMLVIKAEKVPRKRENQVNGDEHPAEEEEWPNSSYGSYGGRIALPENIEFEKINAEVKDGVLYLTIPKASTTSKVVNINVQ</sequence>
<feature type="region of interest" description="Disordered" evidence="4">
    <location>
        <begin position="161"/>
        <end position="183"/>
    </location>
</feature>
<evidence type="ECO:0000256" key="2">
    <source>
        <dbReference type="PROSITE-ProRule" id="PRU00285"/>
    </source>
</evidence>
<evidence type="ECO:0000256" key="1">
    <source>
        <dbReference type="ARBA" id="ARBA00023016"/>
    </source>
</evidence>
<evidence type="ECO:0000256" key="3">
    <source>
        <dbReference type="RuleBase" id="RU003616"/>
    </source>
</evidence>
<dbReference type="PROSITE" id="PS01031">
    <property type="entry name" value="SHSP"/>
    <property type="match status" value="1"/>
</dbReference>